<dbReference type="PROSITE" id="PS00061">
    <property type="entry name" value="ADH_SHORT"/>
    <property type="match status" value="1"/>
</dbReference>
<dbReference type="PANTHER" id="PTHR42760:SF111">
    <property type="entry name" value="3-OXOACYL-(ACYL-CARRIER-PROTEIN) REDUCTASE (AFU_ORTHOLOGUE AFUA_1G10100)"/>
    <property type="match status" value="1"/>
</dbReference>
<dbReference type="InterPro" id="IPR020904">
    <property type="entry name" value="Sc_DH/Rdtase_CS"/>
</dbReference>
<dbReference type="GO" id="GO:0016616">
    <property type="term" value="F:oxidoreductase activity, acting on the CH-OH group of donors, NAD or NADP as acceptor"/>
    <property type="evidence" value="ECO:0007669"/>
    <property type="project" value="TreeGrafter"/>
</dbReference>
<gene>
    <name evidence="5" type="ORF">CEP54_011226</name>
</gene>
<dbReference type="AlphaFoldDB" id="A0A428PFK0"/>
<keyword evidence="3" id="KW-0560">Oxidoreductase</keyword>
<dbReference type="CDD" id="cd05233">
    <property type="entry name" value="SDR_c"/>
    <property type="match status" value="1"/>
</dbReference>
<evidence type="ECO:0000256" key="3">
    <source>
        <dbReference type="ARBA" id="ARBA00023002"/>
    </source>
</evidence>
<keyword evidence="6" id="KW-1185">Reference proteome</keyword>
<dbReference type="SUPFAM" id="SSF51735">
    <property type="entry name" value="NAD(P)-binding Rossmann-fold domains"/>
    <property type="match status" value="1"/>
</dbReference>
<dbReference type="Proteomes" id="UP000288168">
    <property type="component" value="Unassembled WGS sequence"/>
</dbReference>
<accession>A0A428PFK0</accession>
<dbReference type="PANTHER" id="PTHR42760">
    <property type="entry name" value="SHORT-CHAIN DEHYDROGENASES/REDUCTASES FAMILY MEMBER"/>
    <property type="match status" value="1"/>
</dbReference>
<feature type="domain" description="Ketoreductase" evidence="4">
    <location>
        <begin position="8"/>
        <end position="197"/>
    </location>
</feature>
<evidence type="ECO:0000313" key="5">
    <source>
        <dbReference type="EMBL" id="RSL51796.1"/>
    </source>
</evidence>
<dbReference type="Gene3D" id="3.40.50.720">
    <property type="entry name" value="NAD(P)-binding Rossmann-like Domain"/>
    <property type="match status" value="1"/>
</dbReference>
<dbReference type="PRINTS" id="PR00081">
    <property type="entry name" value="GDHRDH"/>
</dbReference>
<dbReference type="EMBL" id="NKCI01000144">
    <property type="protein sequence ID" value="RSL51796.1"/>
    <property type="molecule type" value="Genomic_DNA"/>
</dbReference>
<sequence>MALPLAGKLAVVTGASGGIGMAISKALAARGADLILGYASAASADDTISLADELSSKHSIKAVPLEADLGTTTGPARLISQAVEIFNPLRIDILVNSAGVALNDKLPDIKPQDFNTSFEVNVRGPLLLVQAAQPYLPNDRSGRIINLSSVSSSLGFVGQSVYGGTKAALEAMTKTWARELSENCTVNAINPGPVRSEMYSRNTDEFKRLVKPFIQNAPLMAVRPGIDDPAIVEEAKTTGGRAGEADEVAGVVAMLAGPESSWITGQVICANGGMIFGTQ</sequence>
<dbReference type="STRING" id="1325734.A0A428PFK0"/>
<dbReference type="GO" id="GO:0006633">
    <property type="term" value="P:fatty acid biosynthetic process"/>
    <property type="evidence" value="ECO:0007669"/>
    <property type="project" value="TreeGrafter"/>
</dbReference>
<dbReference type="PRINTS" id="PR00080">
    <property type="entry name" value="SDRFAMILY"/>
</dbReference>
<evidence type="ECO:0000259" key="4">
    <source>
        <dbReference type="SMART" id="SM00822"/>
    </source>
</evidence>
<dbReference type="InterPro" id="IPR057326">
    <property type="entry name" value="KR_dom"/>
</dbReference>
<dbReference type="InterPro" id="IPR002347">
    <property type="entry name" value="SDR_fam"/>
</dbReference>
<reference evidence="5 6" key="1">
    <citation type="submission" date="2017-06" db="EMBL/GenBank/DDBJ databases">
        <title>Comparative genomic analysis of Ambrosia Fusariam Clade fungi.</title>
        <authorList>
            <person name="Stajich J.E."/>
            <person name="Carrillo J."/>
            <person name="Kijimoto T."/>
            <person name="Eskalen A."/>
            <person name="O'Donnell K."/>
            <person name="Kasson M."/>
        </authorList>
    </citation>
    <scope>NUCLEOTIDE SEQUENCE [LARGE SCALE GENOMIC DNA]</scope>
    <source>
        <strain evidence="5 6">NRRL62584</strain>
    </source>
</reference>
<dbReference type="InterPro" id="IPR036291">
    <property type="entry name" value="NAD(P)-bd_dom_sf"/>
</dbReference>
<comment type="similarity">
    <text evidence="1">Belongs to the short-chain dehydrogenases/reductases (SDR) family.</text>
</comment>
<comment type="caution">
    <text evidence="5">The sequence shown here is derived from an EMBL/GenBank/DDBJ whole genome shotgun (WGS) entry which is preliminary data.</text>
</comment>
<evidence type="ECO:0000313" key="6">
    <source>
        <dbReference type="Proteomes" id="UP000288168"/>
    </source>
</evidence>
<evidence type="ECO:0000256" key="2">
    <source>
        <dbReference type="ARBA" id="ARBA00022857"/>
    </source>
</evidence>
<dbReference type="FunFam" id="3.40.50.720:FF:000374">
    <property type="entry name" value="3-oxoacyl-(Acyl-carrier-protein) reductase"/>
    <property type="match status" value="1"/>
</dbReference>
<dbReference type="SMART" id="SM00822">
    <property type="entry name" value="PKS_KR"/>
    <property type="match status" value="1"/>
</dbReference>
<name>A0A428PFK0_9HYPO</name>
<dbReference type="GO" id="GO:0048038">
    <property type="term" value="F:quinone binding"/>
    <property type="evidence" value="ECO:0007669"/>
    <property type="project" value="TreeGrafter"/>
</dbReference>
<proteinExistence type="inferred from homology"/>
<evidence type="ECO:0000256" key="1">
    <source>
        <dbReference type="ARBA" id="ARBA00006484"/>
    </source>
</evidence>
<keyword evidence="2" id="KW-0521">NADP</keyword>
<protein>
    <recommendedName>
        <fullName evidence="4">Ketoreductase domain-containing protein</fullName>
    </recommendedName>
</protein>
<dbReference type="Pfam" id="PF13561">
    <property type="entry name" value="adh_short_C2"/>
    <property type="match status" value="1"/>
</dbReference>
<organism evidence="5 6">
    <name type="scientific">Fusarium duplospermum</name>
    <dbReference type="NCBI Taxonomy" id="1325734"/>
    <lineage>
        <taxon>Eukaryota</taxon>
        <taxon>Fungi</taxon>
        <taxon>Dikarya</taxon>
        <taxon>Ascomycota</taxon>
        <taxon>Pezizomycotina</taxon>
        <taxon>Sordariomycetes</taxon>
        <taxon>Hypocreomycetidae</taxon>
        <taxon>Hypocreales</taxon>
        <taxon>Nectriaceae</taxon>
        <taxon>Fusarium</taxon>
        <taxon>Fusarium solani species complex</taxon>
    </lineage>
</organism>
<dbReference type="OrthoDB" id="48036at2759"/>